<keyword evidence="1" id="KW-0812">Transmembrane</keyword>
<evidence type="ECO:0008006" key="4">
    <source>
        <dbReference type="Google" id="ProtNLM"/>
    </source>
</evidence>
<name>A0A5J9SPT7_9POAL</name>
<reference evidence="2 3" key="1">
    <citation type="journal article" date="2019" name="Sci. Rep.">
        <title>A high-quality genome of Eragrostis curvula grass provides insights into Poaceae evolution and supports new strategies to enhance forage quality.</title>
        <authorList>
            <person name="Carballo J."/>
            <person name="Santos B.A.C.M."/>
            <person name="Zappacosta D."/>
            <person name="Garbus I."/>
            <person name="Selva J.P."/>
            <person name="Gallo C.A."/>
            <person name="Diaz A."/>
            <person name="Albertini E."/>
            <person name="Caccamo M."/>
            <person name="Echenique V."/>
        </authorList>
    </citation>
    <scope>NUCLEOTIDE SEQUENCE [LARGE SCALE GENOMIC DNA]</scope>
    <source>
        <strain evidence="3">cv. Victoria</strain>
        <tissue evidence="2">Leaf</tissue>
    </source>
</reference>
<feature type="transmembrane region" description="Helical" evidence="1">
    <location>
        <begin position="22"/>
        <end position="43"/>
    </location>
</feature>
<accession>A0A5J9SPT7</accession>
<organism evidence="2 3">
    <name type="scientific">Eragrostis curvula</name>
    <name type="common">weeping love grass</name>
    <dbReference type="NCBI Taxonomy" id="38414"/>
    <lineage>
        <taxon>Eukaryota</taxon>
        <taxon>Viridiplantae</taxon>
        <taxon>Streptophyta</taxon>
        <taxon>Embryophyta</taxon>
        <taxon>Tracheophyta</taxon>
        <taxon>Spermatophyta</taxon>
        <taxon>Magnoliopsida</taxon>
        <taxon>Liliopsida</taxon>
        <taxon>Poales</taxon>
        <taxon>Poaceae</taxon>
        <taxon>PACMAD clade</taxon>
        <taxon>Chloridoideae</taxon>
        <taxon>Eragrostideae</taxon>
        <taxon>Eragrostidinae</taxon>
        <taxon>Eragrostis</taxon>
    </lineage>
</organism>
<sequence>MAHDDTVAPLLPSSAAPPRRNMFPFVCAALASMTTILMSYNLTLMSGAELFIREDLGLSDTQTEVEIRV</sequence>
<evidence type="ECO:0000313" key="2">
    <source>
        <dbReference type="EMBL" id="TVU00939.1"/>
    </source>
</evidence>
<dbReference type="EMBL" id="RWGY01000522">
    <property type="protein sequence ID" value="TVU00939.1"/>
    <property type="molecule type" value="Genomic_DNA"/>
</dbReference>
<dbReference type="Gramene" id="TVU00939">
    <property type="protein sequence ID" value="TVU00939"/>
    <property type="gene ID" value="EJB05_53596"/>
</dbReference>
<evidence type="ECO:0000313" key="3">
    <source>
        <dbReference type="Proteomes" id="UP000324897"/>
    </source>
</evidence>
<evidence type="ECO:0000256" key="1">
    <source>
        <dbReference type="SAM" id="Phobius"/>
    </source>
</evidence>
<dbReference type="OrthoDB" id="686310at2759"/>
<gene>
    <name evidence="2" type="ORF">EJB05_53596</name>
</gene>
<feature type="non-terminal residue" evidence="2">
    <location>
        <position position="1"/>
    </location>
</feature>
<comment type="caution">
    <text evidence="2">The sequence shown here is derived from an EMBL/GenBank/DDBJ whole genome shotgun (WGS) entry which is preliminary data.</text>
</comment>
<keyword evidence="1" id="KW-1133">Transmembrane helix</keyword>
<dbReference type="Proteomes" id="UP000324897">
    <property type="component" value="Unassembled WGS sequence"/>
</dbReference>
<keyword evidence="3" id="KW-1185">Reference proteome</keyword>
<dbReference type="AlphaFoldDB" id="A0A5J9SPT7"/>
<protein>
    <recommendedName>
        <fullName evidence="4">Major facilitator superfamily (MFS) profile domain-containing protein</fullName>
    </recommendedName>
</protein>
<proteinExistence type="predicted"/>
<keyword evidence="1" id="KW-0472">Membrane</keyword>